<dbReference type="InterPro" id="IPR029062">
    <property type="entry name" value="Class_I_gatase-like"/>
</dbReference>
<evidence type="ECO:0000256" key="4">
    <source>
        <dbReference type="ARBA" id="ARBA00022525"/>
    </source>
</evidence>
<feature type="chain" id="PRO_5046648837" description="folate gamma-glutamyl hydrolase" evidence="8">
    <location>
        <begin position="19"/>
        <end position="344"/>
    </location>
</feature>
<keyword evidence="10" id="KW-1185">Reference proteome</keyword>
<dbReference type="PROSITE" id="PS51273">
    <property type="entry name" value="GATASE_TYPE_1"/>
    <property type="match status" value="1"/>
</dbReference>
<dbReference type="InterPro" id="IPR011697">
    <property type="entry name" value="Peptidase_C26"/>
</dbReference>
<evidence type="ECO:0000313" key="9">
    <source>
        <dbReference type="EMBL" id="BET03295.1"/>
    </source>
</evidence>
<feature type="signal peptide" evidence="8">
    <location>
        <begin position="1"/>
        <end position="18"/>
    </location>
</feature>
<keyword evidence="4" id="KW-0964">Secreted</keyword>
<evidence type="ECO:0000256" key="8">
    <source>
        <dbReference type="SAM" id="SignalP"/>
    </source>
</evidence>
<evidence type="ECO:0000313" key="10">
    <source>
        <dbReference type="Proteomes" id="UP001307889"/>
    </source>
</evidence>
<evidence type="ECO:0000256" key="5">
    <source>
        <dbReference type="ARBA" id="ARBA00022729"/>
    </source>
</evidence>
<evidence type="ECO:0000256" key="1">
    <source>
        <dbReference type="ARBA" id="ARBA00004239"/>
    </source>
</evidence>
<keyword evidence="6 7" id="KW-0378">Hydrolase</keyword>
<reference evidence="9 10" key="1">
    <citation type="submission" date="2023-09" db="EMBL/GenBank/DDBJ databases">
        <title>Nesidiocoris tenuis whole genome shotgun sequence.</title>
        <authorList>
            <person name="Shibata T."/>
            <person name="Shimoda M."/>
            <person name="Kobayashi T."/>
            <person name="Uehara T."/>
        </authorList>
    </citation>
    <scope>NUCLEOTIDE SEQUENCE [LARGE SCALE GENOMIC DNA]</scope>
    <source>
        <strain evidence="9 10">Japan</strain>
    </source>
</reference>
<sequence length="344" mass="38658">MFVFTILGSSMLLVSVYMYEMFEVSTYQGSIGRPAIINQRPIIGILAEEYFENKNSQAPNGSHIVASYVKMVESSGARVVPIFIGKDLAYYKNIVNTVNGILLPGGGVDLWAEDGYGKAADIIYNLVLNANRNGTYFPLFGVCLGLEVLGVVSAEMSRTVLVDCKGVENIALPLNFSDDYRSSALFSGTPQHIIDSLKTNITSNHHSKCLTQASLYENNLTETWKVTSTSGVRGDLKFVSSMEHVEFPHIFGIQFHPEKVPFEWYNKNNDPHDFNAIVANRWFYDYFVDLARRNDNSFSNKQKEESSIIYNYPAIYTGGYFQQIYRFQYSDSASTNLISVVSQQ</sequence>
<dbReference type="Proteomes" id="UP001307889">
    <property type="component" value="Chromosome 16"/>
</dbReference>
<dbReference type="EMBL" id="AP028924">
    <property type="protein sequence ID" value="BET03295.1"/>
    <property type="molecule type" value="Genomic_DNA"/>
</dbReference>
<organism evidence="9 10">
    <name type="scientific">Nesidiocoris tenuis</name>
    <dbReference type="NCBI Taxonomy" id="355587"/>
    <lineage>
        <taxon>Eukaryota</taxon>
        <taxon>Metazoa</taxon>
        <taxon>Ecdysozoa</taxon>
        <taxon>Arthropoda</taxon>
        <taxon>Hexapoda</taxon>
        <taxon>Insecta</taxon>
        <taxon>Pterygota</taxon>
        <taxon>Neoptera</taxon>
        <taxon>Paraneoptera</taxon>
        <taxon>Hemiptera</taxon>
        <taxon>Heteroptera</taxon>
        <taxon>Panheteroptera</taxon>
        <taxon>Cimicomorpha</taxon>
        <taxon>Miridae</taxon>
        <taxon>Dicyphina</taxon>
        <taxon>Nesidiocoris</taxon>
    </lineage>
</organism>
<protein>
    <recommendedName>
        <fullName evidence="3 7">folate gamma-glutamyl hydrolase</fullName>
        <ecNumber evidence="3 7">3.4.19.9</ecNumber>
    </recommendedName>
</protein>
<dbReference type="Gene3D" id="3.40.50.880">
    <property type="match status" value="1"/>
</dbReference>
<dbReference type="SUPFAM" id="SSF52317">
    <property type="entry name" value="Class I glutamine amidotransferase-like"/>
    <property type="match status" value="1"/>
</dbReference>
<feature type="active site" evidence="7">
    <location>
        <position position="256"/>
    </location>
</feature>
<feature type="active site" description="Nucleophile" evidence="7">
    <location>
        <position position="143"/>
    </location>
</feature>
<gene>
    <name evidence="9" type="ORF">NTJ_16113</name>
</gene>
<dbReference type="InterPro" id="IPR015527">
    <property type="entry name" value="Pept_C26_g-glut_hydrolase"/>
</dbReference>
<comment type="similarity">
    <text evidence="2">Belongs to the peptidase C26 family.</text>
</comment>
<evidence type="ECO:0000256" key="2">
    <source>
        <dbReference type="ARBA" id="ARBA00011083"/>
    </source>
</evidence>
<name>A0ABN7BH47_9HEMI</name>
<dbReference type="EC" id="3.4.19.9" evidence="3 7"/>
<dbReference type="PANTHER" id="PTHR11315:SF0">
    <property type="entry name" value="FOLATE GAMMA-GLUTAMYL HYDROLASE"/>
    <property type="match status" value="1"/>
</dbReference>
<evidence type="ECO:0000256" key="7">
    <source>
        <dbReference type="PROSITE-ProRule" id="PRU00607"/>
    </source>
</evidence>
<proteinExistence type="inferred from homology"/>
<dbReference type="Pfam" id="PF07722">
    <property type="entry name" value="Peptidase_C26"/>
    <property type="match status" value="1"/>
</dbReference>
<evidence type="ECO:0000256" key="6">
    <source>
        <dbReference type="ARBA" id="ARBA00022801"/>
    </source>
</evidence>
<dbReference type="PANTHER" id="PTHR11315">
    <property type="entry name" value="PROTEASE FAMILY C26 GAMMA-GLUTAMYL HYDROLASE"/>
    <property type="match status" value="1"/>
</dbReference>
<comment type="catalytic activity">
    <reaction evidence="7">
        <text>(6S)-5,6,7,8-tetrahydrofolyl-(gamma-L-Glu)(n) + (n-1) H2O = (6S)-5,6,7,8-tetrahydrofolate + (n-1) L-glutamate</text>
        <dbReference type="Rhea" id="RHEA:56784"/>
        <dbReference type="Rhea" id="RHEA-COMP:14738"/>
        <dbReference type="ChEBI" id="CHEBI:15377"/>
        <dbReference type="ChEBI" id="CHEBI:29985"/>
        <dbReference type="ChEBI" id="CHEBI:57453"/>
        <dbReference type="ChEBI" id="CHEBI:141005"/>
        <dbReference type="EC" id="3.4.19.9"/>
    </reaction>
</comment>
<accession>A0ABN7BH47</accession>
<dbReference type="PROSITE" id="PS51275">
    <property type="entry name" value="PEPTIDASE_C26_GGH"/>
    <property type="match status" value="1"/>
</dbReference>
<keyword evidence="5 8" id="KW-0732">Signal</keyword>
<comment type="subcellular location">
    <subcellularLocation>
        <location evidence="1">Secreted</location>
        <location evidence="1">Extracellular space</location>
    </subcellularLocation>
</comment>
<evidence type="ECO:0000256" key="3">
    <source>
        <dbReference type="ARBA" id="ARBA00012886"/>
    </source>
</evidence>